<evidence type="ECO:0000259" key="6">
    <source>
        <dbReference type="PROSITE" id="PS51194"/>
    </source>
</evidence>
<feature type="non-terminal residue" evidence="7">
    <location>
        <position position="1"/>
    </location>
</feature>
<dbReference type="EMBL" id="JASJQH010002709">
    <property type="protein sequence ID" value="KAK9759986.1"/>
    <property type="molecule type" value="Genomic_DNA"/>
</dbReference>
<dbReference type="SUPFAM" id="SSF52540">
    <property type="entry name" value="P-loop containing nucleoside triphosphate hydrolases"/>
    <property type="match status" value="2"/>
</dbReference>
<dbReference type="PROSITE" id="PS51194">
    <property type="entry name" value="HELICASE_CTER"/>
    <property type="match status" value="1"/>
</dbReference>
<feature type="compositionally biased region" description="Basic and acidic residues" evidence="4">
    <location>
        <begin position="152"/>
        <end position="166"/>
    </location>
</feature>
<organism evidence="7 8">
    <name type="scientific">Basidiobolus ranarum</name>
    <dbReference type="NCBI Taxonomy" id="34480"/>
    <lineage>
        <taxon>Eukaryota</taxon>
        <taxon>Fungi</taxon>
        <taxon>Fungi incertae sedis</taxon>
        <taxon>Zoopagomycota</taxon>
        <taxon>Entomophthoromycotina</taxon>
        <taxon>Basidiobolomycetes</taxon>
        <taxon>Basidiobolales</taxon>
        <taxon>Basidiobolaceae</taxon>
        <taxon>Basidiobolus</taxon>
    </lineage>
</organism>
<comment type="caution">
    <text evidence="7">The sequence shown here is derived from an EMBL/GenBank/DDBJ whole genome shotgun (WGS) entry which is preliminary data.</text>
</comment>
<dbReference type="InterPro" id="IPR001650">
    <property type="entry name" value="Helicase_C-like"/>
</dbReference>
<evidence type="ECO:0000256" key="4">
    <source>
        <dbReference type="SAM" id="MobiDB-lite"/>
    </source>
</evidence>
<dbReference type="Proteomes" id="UP001479436">
    <property type="component" value="Unassembled WGS sequence"/>
</dbReference>
<accession>A0ABR2WEU5</accession>
<dbReference type="CDD" id="cd18793">
    <property type="entry name" value="SF2_C_SNF"/>
    <property type="match status" value="1"/>
</dbReference>
<keyword evidence="2" id="KW-0378">Hydrolase</keyword>
<dbReference type="PANTHER" id="PTHR47161:SF1">
    <property type="entry name" value="LYMPHOID-SPECIFIC HELICASE"/>
    <property type="match status" value="1"/>
</dbReference>
<feature type="domain" description="Helicase ATP-binding" evidence="5">
    <location>
        <begin position="1"/>
        <end position="44"/>
    </location>
</feature>
<dbReference type="InterPro" id="IPR000330">
    <property type="entry name" value="SNF2_N"/>
</dbReference>
<sequence>KNLNCKLVQELKSYHRANRLLLTGTPLQNNLLELWSLLNFLLPDIFDSVEIFQSWFDFNDLNDKKGKDKVISDESQHNIVSKLHHILKPFLLRRLKSDVDLDIPKKREYVLYAPMTAKQKEYYDAILSKQIHGFLKKRMGITEETASESNQYEDRSRRRSTKKDTSYAEVSDTEYFDEIENMDDSETEESSSLIPVKEKPNARNLKQMKLQSAMVQLTKVCNHPYLFDGPYDEETGYLNVTEDIKASSGKMILLDQLLTALISRGHRVLIFSQMTKMLDIIEDWLMVLKGWKCCRIDGNIHQETRRQQIQEFNTDQEIEIFLLSTRAGGLGINLTAADTVILFDNDWNPQMDLQAQDRVHRIGQTKPVIIYRFVTSNSIESHILDRANSKRTLEKLVIHKRQFKGNNSKNPAKLNIEDLMEILENGDETTKIIRNGEAVLSNEDLEKVLDRTPEAYEKSTKHDVGSTFKQVNTAVDEQNDALSSM</sequence>
<evidence type="ECO:0000256" key="3">
    <source>
        <dbReference type="ARBA" id="ARBA00022840"/>
    </source>
</evidence>
<dbReference type="Pfam" id="PF00271">
    <property type="entry name" value="Helicase_C"/>
    <property type="match status" value="1"/>
</dbReference>
<dbReference type="Gene3D" id="3.40.50.10810">
    <property type="entry name" value="Tandem AAA-ATPase domain"/>
    <property type="match status" value="1"/>
</dbReference>
<gene>
    <name evidence="7" type="primary">IRC5_3</name>
    <name evidence="7" type="ORF">K7432_016436</name>
</gene>
<feature type="domain" description="Helicase C-terminal" evidence="6">
    <location>
        <begin position="253"/>
        <end position="420"/>
    </location>
</feature>
<dbReference type="Gene3D" id="3.40.50.300">
    <property type="entry name" value="P-loop containing nucleotide triphosphate hydrolases"/>
    <property type="match status" value="1"/>
</dbReference>
<dbReference type="InterPro" id="IPR038718">
    <property type="entry name" value="SNF2-like_sf"/>
</dbReference>
<dbReference type="PANTHER" id="PTHR47161">
    <property type="entry name" value="LYMPHOID-SPECIFIC HELICASE"/>
    <property type="match status" value="1"/>
</dbReference>
<protein>
    <submittedName>
        <fullName evidence="7">ATPase</fullName>
    </submittedName>
</protein>
<evidence type="ECO:0000256" key="1">
    <source>
        <dbReference type="ARBA" id="ARBA00022741"/>
    </source>
</evidence>
<reference evidence="7 8" key="1">
    <citation type="submission" date="2023-04" db="EMBL/GenBank/DDBJ databases">
        <title>Genome of Basidiobolus ranarum AG-B5.</title>
        <authorList>
            <person name="Stajich J.E."/>
            <person name="Carter-House D."/>
            <person name="Gryganskyi A."/>
        </authorList>
    </citation>
    <scope>NUCLEOTIDE SEQUENCE [LARGE SCALE GENOMIC DNA]</scope>
    <source>
        <strain evidence="7 8">AG-B5</strain>
    </source>
</reference>
<dbReference type="PROSITE" id="PS51192">
    <property type="entry name" value="HELICASE_ATP_BIND_1"/>
    <property type="match status" value="1"/>
</dbReference>
<dbReference type="Pfam" id="PF00176">
    <property type="entry name" value="SNF2-rel_dom"/>
    <property type="match status" value="1"/>
</dbReference>
<name>A0ABR2WEU5_9FUNG</name>
<proteinExistence type="predicted"/>
<dbReference type="InterPro" id="IPR027417">
    <property type="entry name" value="P-loop_NTPase"/>
</dbReference>
<keyword evidence="3" id="KW-0067">ATP-binding</keyword>
<feature type="region of interest" description="Disordered" evidence="4">
    <location>
        <begin position="145"/>
        <end position="169"/>
    </location>
</feature>
<dbReference type="InterPro" id="IPR049730">
    <property type="entry name" value="SNF2/RAD54-like_C"/>
</dbReference>
<evidence type="ECO:0000256" key="2">
    <source>
        <dbReference type="ARBA" id="ARBA00022801"/>
    </source>
</evidence>
<dbReference type="SMART" id="SM00490">
    <property type="entry name" value="HELICc"/>
    <property type="match status" value="1"/>
</dbReference>
<evidence type="ECO:0000259" key="5">
    <source>
        <dbReference type="PROSITE" id="PS51192"/>
    </source>
</evidence>
<dbReference type="InterPro" id="IPR014001">
    <property type="entry name" value="Helicase_ATP-bd"/>
</dbReference>
<keyword evidence="1" id="KW-0547">Nucleotide-binding</keyword>
<keyword evidence="8" id="KW-1185">Reference proteome</keyword>
<evidence type="ECO:0000313" key="8">
    <source>
        <dbReference type="Proteomes" id="UP001479436"/>
    </source>
</evidence>
<evidence type="ECO:0000313" key="7">
    <source>
        <dbReference type="EMBL" id="KAK9759986.1"/>
    </source>
</evidence>